<name>A0A482T979_9EURY</name>
<proteinExistence type="predicted"/>
<protein>
    <recommendedName>
        <fullName evidence="3">Restriction endonuclease type IV Mrr domain-containing protein</fullName>
    </recommendedName>
</protein>
<evidence type="ECO:0000313" key="2">
    <source>
        <dbReference type="Proteomes" id="UP000294028"/>
    </source>
</evidence>
<dbReference type="EMBL" id="RZHH01000002">
    <property type="protein sequence ID" value="RYJ13397.1"/>
    <property type="molecule type" value="Genomic_DNA"/>
</dbReference>
<organism evidence="1 2">
    <name type="scientific">Halogeometricum borinquense</name>
    <dbReference type="NCBI Taxonomy" id="60847"/>
    <lineage>
        <taxon>Archaea</taxon>
        <taxon>Methanobacteriati</taxon>
        <taxon>Methanobacteriota</taxon>
        <taxon>Stenosarchaea group</taxon>
        <taxon>Halobacteria</taxon>
        <taxon>Halobacteriales</taxon>
        <taxon>Haloferacaceae</taxon>
        <taxon>Halogeometricum</taxon>
    </lineage>
</organism>
<reference evidence="1 2" key="1">
    <citation type="submission" date="2018-12" db="EMBL/GenBank/DDBJ databases">
        <title>Genome analysis provides insights into bioremediation potentialities of Halogeometricum borinquense strain N11.</title>
        <authorList>
            <person name="Najjari A."/>
            <person name="Youssef N."/>
            <person name="Fhoula I."/>
            <person name="Ben Dhia O."/>
            <person name="Mahjoubi M."/>
            <person name="Ouzari H.I."/>
            <person name="Cherif A."/>
        </authorList>
    </citation>
    <scope>NUCLEOTIDE SEQUENCE [LARGE SCALE GENOMIC DNA]</scope>
    <source>
        <strain evidence="1 2">N11</strain>
    </source>
</reference>
<comment type="caution">
    <text evidence="1">The sequence shown here is derived from an EMBL/GenBank/DDBJ whole genome shotgun (WGS) entry which is preliminary data.</text>
</comment>
<accession>A0A482T979</accession>
<evidence type="ECO:0000313" key="1">
    <source>
        <dbReference type="EMBL" id="RYJ13397.1"/>
    </source>
</evidence>
<dbReference type="Proteomes" id="UP000294028">
    <property type="component" value="Unassembled WGS sequence"/>
</dbReference>
<gene>
    <name evidence="1" type="ORF">ELS19_05070</name>
</gene>
<dbReference type="AlphaFoldDB" id="A0A482T979"/>
<dbReference type="RefSeq" id="WP_129783833.1">
    <property type="nucleotide sequence ID" value="NZ_RZHH01000002.1"/>
</dbReference>
<evidence type="ECO:0008006" key="3">
    <source>
        <dbReference type="Google" id="ProtNLM"/>
    </source>
</evidence>
<sequence>MLPGFEIRDNAVGIKVGFDPIRLEQDSSITLDGDLDDGRYVLSSDCHDAIESICDTYYEKHPEIRDFSWGTILSLRCIEEDAEILCKLLAQEIIISVSAFGEECKFTYEELLEKGNYEFDIGSASIDDFSDIELDVDDLLEKETPNGISNPTFTHDNYLTFMSDYVRPVVSRSGWSGGNAWLINNAIRELRNGRFEAAAYCFEGSRLGLTKHSNFDQSLSRLSKIVDRALITVRELCLSQTDTSASPSSVELYAEMENRDLVYIPHFTGTPSLHDQYFRFQNEVWIANALVLVQSVAHAMDPPTISRGEVDPFGSGLSVRNWSFTVKVAKELHEIGLDSEYVGDSPFTHLEHLDFEKLAPEITLTRILSNSDFDVRTYSADSIGSDEEELKIAHDFIVEREESYYIVRALRPEDESKDVVRALVEKLASSRYDHQLMLIFESELDESALQYYTDHELIEAYYVDLSSERMYTIESGFPPSFDDLTTDEEIRKQISELYNKAKNADSTDEKGESLELLMQLIFEKGIVDTRVRDVNVRTRVEEIDLQLINGSQRYPWDHLGSPINVECKNWSETAGVDVIYTAYGKAQATSPDCKGIILVCWEGISDSYKGRNGDQVIRELRGKGTQILTLDKSDLQRIAETGDAQGVFEEKADELWDR</sequence>